<evidence type="ECO:0000313" key="2">
    <source>
        <dbReference type="EMBL" id="ACD90903.1"/>
    </source>
</evidence>
<dbReference type="EMBL" id="CP001097">
    <property type="protein sequence ID" value="ACD90903.1"/>
    <property type="molecule type" value="Genomic_DNA"/>
</dbReference>
<protein>
    <recommendedName>
        <fullName evidence="4">DUF4407 domain-containing protein</fullName>
    </recommendedName>
</protein>
<organism evidence="2 3">
    <name type="scientific">Chlorobium limicola (strain DSM 245 / NBRC 103803 / 6330)</name>
    <dbReference type="NCBI Taxonomy" id="290315"/>
    <lineage>
        <taxon>Bacteria</taxon>
        <taxon>Pseudomonadati</taxon>
        <taxon>Chlorobiota</taxon>
        <taxon>Chlorobiia</taxon>
        <taxon>Chlorobiales</taxon>
        <taxon>Chlorobiaceae</taxon>
        <taxon>Chlorobium/Pelodictyon group</taxon>
        <taxon>Chlorobium</taxon>
    </lineage>
</organism>
<evidence type="ECO:0000313" key="3">
    <source>
        <dbReference type="Proteomes" id="UP000008841"/>
    </source>
</evidence>
<dbReference type="Pfam" id="PF14362">
    <property type="entry name" value="DUF4407"/>
    <property type="match status" value="1"/>
</dbReference>
<dbReference type="eggNOG" id="COG4192">
    <property type="taxonomic scope" value="Bacteria"/>
</dbReference>
<feature type="transmembrane region" description="Helical" evidence="1">
    <location>
        <begin position="116"/>
        <end position="142"/>
    </location>
</feature>
<dbReference type="AlphaFoldDB" id="B3EF41"/>
<feature type="transmembrane region" description="Helical" evidence="1">
    <location>
        <begin position="187"/>
        <end position="205"/>
    </location>
</feature>
<keyword evidence="1" id="KW-1133">Transmembrane helix</keyword>
<name>B3EF41_CHLL2</name>
<sequence length="449" mass="50798">MREEWVLGNEGGMESGEWVVGEFFFCHFFYKYSGFPLGSVFFLPSAFCLLPSAHNLLLSSRKYCRKFYNAVFSVTLPVGAGRTPKMGFSQMQRFFWVCSGTPVDMIEKYSTEHSKYLGIGATIVFTALFAGLSGGYALYFVFAGNVFAPLWSVAFGLLWGLAIFNLDRYIVSSINKTSKGMKQFYQASPRFIFAVLIAIVIARPLELKIFDKEIHERLKERYLMDQKAQIGRVQLSFNEKYAQELSQIRKYQAEYDLLSGDVNRLREELKEEVFGSKTNTTSGVPGYGAYAKNKEAVVGAKQLRLEFLASQLADLQAYMNRQKADEGINKQMMLTEDLLDRKAAHAGFADRNWALGELTRSGDNVSRSSAAAVQFITLLFIAFECAPLIVKLLSDAGPSDVEGNETERRIIAQLTNTAFLNRNRIVRQYRFLGAKSGRRYARRYVGQKR</sequence>
<evidence type="ECO:0000256" key="1">
    <source>
        <dbReference type="SAM" id="Phobius"/>
    </source>
</evidence>
<keyword evidence="1" id="KW-0812">Transmembrane</keyword>
<feature type="transmembrane region" description="Helical" evidence="1">
    <location>
        <begin position="148"/>
        <end position="166"/>
    </location>
</feature>
<gene>
    <name evidence="2" type="ordered locus">Clim_1867</name>
</gene>
<evidence type="ECO:0008006" key="4">
    <source>
        <dbReference type="Google" id="ProtNLM"/>
    </source>
</evidence>
<reference evidence="2 3" key="1">
    <citation type="submission" date="2008-05" db="EMBL/GenBank/DDBJ databases">
        <title>Complete sequence of Chlorobium limicola DSM 245.</title>
        <authorList>
            <consortium name="US DOE Joint Genome Institute"/>
            <person name="Lucas S."/>
            <person name="Copeland A."/>
            <person name="Lapidus A."/>
            <person name="Glavina del Rio T."/>
            <person name="Dalin E."/>
            <person name="Tice H."/>
            <person name="Bruce D."/>
            <person name="Goodwin L."/>
            <person name="Pitluck S."/>
            <person name="Schmutz J."/>
            <person name="Larimer F."/>
            <person name="Land M."/>
            <person name="Hauser L."/>
            <person name="Kyrpides N."/>
            <person name="Ovchinnikova G."/>
            <person name="Zhao F."/>
            <person name="Li T."/>
            <person name="Liu Z."/>
            <person name="Overmann J."/>
            <person name="Bryant D.A."/>
            <person name="Richardson P."/>
        </authorList>
    </citation>
    <scope>NUCLEOTIDE SEQUENCE [LARGE SCALE GENOMIC DNA]</scope>
    <source>
        <strain evidence="3">DSM 245 / NBRC 103803 / 6330</strain>
    </source>
</reference>
<dbReference type="HOGENOM" id="CLU_046542_1_0_10"/>
<dbReference type="InterPro" id="IPR025519">
    <property type="entry name" value="DUF4407"/>
</dbReference>
<dbReference type="STRING" id="290315.Clim_1867"/>
<proteinExistence type="predicted"/>
<accession>B3EF41</accession>
<dbReference type="KEGG" id="cli:Clim_1867"/>
<feature type="transmembrane region" description="Helical" evidence="1">
    <location>
        <begin position="37"/>
        <end position="58"/>
    </location>
</feature>
<keyword evidence="1" id="KW-0472">Membrane</keyword>
<dbReference type="Proteomes" id="UP000008841">
    <property type="component" value="Chromosome"/>
</dbReference>